<accession>A0A6J4P7D1</accession>
<gene>
    <name evidence="3" type="ORF">AVDCRST_MAG22-1517</name>
</gene>
<keyword evidence="2" id="KW-1133">Transmembrane helix</keyword>
<feature type="compositionally biased region" description="Polar residues" evidence="1">
    <location>
        <begin position="509"/>
        <end position="520"/>
    </location>
</feature>
<sequence length="547" mass="60558">MDEIIKRLSNLLSRLSWRLSSVGRVRLIVGLVVALFLVWLVSPAFHGLVLALYVSWPFLVVVLAGTVFGAYLWRVGDKDPAKVVGVVAIVAALAYLVVAAPLRDLKYLDSVAAEEIEEMPDTTGMRFLPYDVAARFGQNTQDDSTLVLGQFEPLDNGEGGIDWVAPREPNGPYNSLVNNQDGVMVIRPDGSAETVNQEFRRGEGMALYRNVDWRLKREKFFAHHTNQYYVLDGEELLGVVPYISYEFSFPVMVPRWGGVLVVHPDGEVENLSPEEAVRDGRFEGERLYPEELARRVGDVWKYRNGYWNTWFAHENEARIPQIDASGEQAAPDQETAATTQGTSANEMPFLIPTGEGPQWFSAAEPYGRSFSMYRGIYVDAHSGEVTYFKPDTGSALIGVNKALDYAKATFPNYQWGQNAVILEPRPVVKNETLYWMTTITNADKAGVNQTVMVNASEQGEVTVLETYEDVVAFVEGEDTGETVNVEEGDSLGASEAASATPEAGVQEEQPAQSPASQSPVDVSEMSEEELIRMISEAANELDSRKKE</sequence>
<dbReference type="EMBL" id="CADCUV010000062">
    <property type="protein sequence ID" value="CAA9405443.1"/>
    <property type="molecule type" value="Genomic_DNA"/>
</dbReference>
<feature type="transmembrane region" description="Helical" evidence="2">
    <location>
        <begin position="83"/>
        <end position="102"/>
    </location>
</feature>
<organism evidence="3">
    <name type="scientific">uncultured Rubrobacteraceae bacterium</name>
    <dbReference type="NCBI Taxonomy" id="349277"/>
    <lineage>
        <taxon>Bacteria</taxon>
        <taxon>Bacillati</taxon>
        <taxon>Actinomycetota</taxon>
        <taxon>Rubrobacteria</taxon>
        <taxon>Rubrobacterales</taxon>
        <taxon>Rubrobacteraceae</taxon>
        <taxon>environmental samples</taxon>
    </lineage>
</organism>
<evidence type="ECO:0000256" key="2">
    <source>
        <dbReference type="SAM" id="Phobius"/>
    </source>
</evidence>
<feature type="transmembrane region" description="Helical" evidence="2">
    <location>
        <begin position="48"/>
        <end position="71"/>
    </location>
</feature>
<dbReference type="AlphaFoldDB" id="A0A6J4P7D1"/>
<keyword evidence="2" id="KW-0812">Transmembrane</keyword>
<name>A0A6J4P7D1_9ACTN</name>
<feature type="transmembrane region" description="Helical" evidence="2">
    <location>
        <begin position="21"/>
        <end position="42"/>
    </location>
</feature>
<proteinExistence type="predicted"/>
<protein>
    <submittedName>
        <fullName evidence="3">Uncharacterized protein</fullName>
    </submittedName>
</protein>
<evidence type="ECO:0000256" key="1">
    <source>
        <dbReference type="SAM" id="MobiDB-lite"/>
    </source>
</evidence>
<evidence type="ECO:0000313" key="3">
    <source>
        <dbReference type="EMBL" id="CAA9405443.1"/>
    </source>
</evidence>
<keyword evidence="2" id="KW-0472">Membrane</keyword>
<feature type="region of interest" description="Disordered" evidence="1">
    <location>
        <begin position="492"/>
        <end position="528"/>
    </location>
</feature>
<reference evidence="3" key="1">
    <citation type="submission" date="2020-02" db="EMBL/GenBank/DDBJ databases">
        <authorList>
            <person name="Meier V. D."/>
        </authorList>
    </citation>
    <scope>NUCLEOTIDE SEQUENCE</scope>
    <source>
        <strain evidence="3">AVDCRST_MAG22</strain>
    </source>
</reference>